<reference evidence="1 2" key="1">
    <citation type="submission" date="2019-07" db="EMBL/GenBank/DDBJ databases">
        <title>Whole genome shotgun sequence of Chitinophaga cymbidii NBRC 109752.</title>
        <authorList>
            <person name="Hosoyama A."/>
            <person name="Uohara A."/>
            <person name="Ohji S."/>
            <person name="Ichikawa N."/>
        </authorList>
    </citation>
    <scope>NUCLEOTIDE SEQUENCE [LARGE SCALE GENOMIC DNA]</scope>
    <source>
        <strain evidence="1 2">NBRC 109752</strain>
    </source>
</reference>
<sequence length="196" mass="22009">MQKSKTTVKANLFTSAKKTTPVKETKSKVISLTITPELEKHVKAYVEAKSQCKNWDAKLSIEEGFIKDKARDLYLEEYKKQGRNIGSFKLGDVTVSIQDRYPKMTDDVATIIAENFPGVIESDTEYLFNQEILKKHIEVISDALQNAEGIPEADLAVLIEAKETVNVKKGTIDTLAQYGEQMTDLFYAIAPIVSMR</sequence>
<evidence type="ECO:0000313" key="1">
    <source>
        <dbReference type="EMBL" id="GEP94483.1"/>
    </source>
</evidence>
<dbReference type="OrthoDB" id="667544at2"/>
<protein>
    <submittedName>
        <fullName evidence="1">Uncharacterized protein</fullName>
    </submittedName>
</protein>
<proteinExistence type="predicted"/>
<gene>
    <name evidence="1" type="ORF">CCY01nite_07430</name>
</gene>
<dbReference type="RefSeq" id="WP_146857949.1">
    <property type="nucleotide sequence ID" value="NZ_BKAU01000001.1"/>
</dbReference>
<dbReference type="EMBL" id="BKAU01000001">
    <property type="protein sequence ID" value="GEP94483.1"/>
    <property type="molecule type" value="Genomic_DNA"/>
</dbReference>
<dbReference type="Proteomes" id="UP000321436">
    <property type="component" value="Unassembled WGS sequence"/>
</dbReference>
<accession>A0A512RFJ9</accession>
<organism evidence="1 2">
    <name type="scientific">Chitinophaga cymbidii</name>
    <dbReference type="NCBI Taxonomy" id="1096750"/>
    <lineage>
        <taxon>Bacteria</taxon>
        <taxon>Pseudomonadati</taxon>
        <taxon>Bacteroidota</taxon>
        <taxon>Chitinophagia</taxon>
        <taxon>Chitinophagales</taxon>
        <taxon>Chitinophagaceae</taxon>
        <taxon>Chitinophaga</taxon>
    </lineage>
</organism>
<name>A0A512RFJ9_9BACT</name>
<evidence type="ECO:0000313" key="2">
    <source>
        <dbReference type="Proteomes" id="UP000321436"/>
    </source>
</evidence>
<comment type="caution">
    <text evidence="1">The sequence shown here is derived from an EMBL/GenBank/DDBJ whole genome shotgun (WGS) entry which is preliminary data.</text>
</comment>
<dbReference type="AlphaFoldDB" id="A0A512RFJ9"/>
<keyword evidence="2" id="KW-1185">Reference proteome</keyword>